<dbReference type="GO" id="GO:0005507">
    <property type="term" value="F:copper ion binding"/>
    <property type="evidence" value="ECO:0007669"/>
    <property type="project" value="InterPro"/>
</dbReference>
<keyword evidence="1" id="KW-0479">Metal-binding</keyword>
<dbReference type="AlphaFoldDB" id="A0A8B2NLQ4"/>
<proteinExistence type="predicted"/>
<dbReference type="PROSITE" id="PS51318">
    <property type="entry name" value="TAT"/>
    <property type="match status" value="1"/>
</dbReference>
<dbReference type="PROSITE" id="PS00080">
    <property type="entry name" value="MULTICOPPER_OXIDASE2"/>
    <property type="match status" value="1"/>
</dbReference>
<dbReference type="InterPro" id="IPR008972">
    <property type="entry name" value="Cupredoxin"/>
</dbReference>
<dbReference type="Pfam" id="PF07731">
    <property type="entry name" value="Cu-oxidase_2"/>
    <property type="match status" value="1"/>
</dbReference>
<dbReference type="OrthoDB" id="9757546at2"/>
<feature type="domain" description="Plastocyanin-like" evidence="5">
    <location>
        <begin position="368"/>
        <end position="473"/>
    </location>
</feature>
<sequence>MTFPLRAATVTRRGVIFGAAAGLASLSMAANRTLAASAPRRLIAAPGRQALGYGNATRLADTWSYNGTVPGPLLRYRVGDRLEVDFQNRLDEPTAVHWHGLRPPNAMDGAAPLTQAPVEPGGSMTYAFDLTDAGTYWYHTHFRGWNQQDRGLYGILIVDERKPLQVDQDILLVLDDWVVDKNGQLDPAFGQMHEWAHAGRLGNLATINNSADAAVQLTAGERVRLRLANVANAQIFALLFSGHIPVIVAEDGNPVEPRSLGDKLLVLGPGQRVDLVLDATGAPGSTHPITAYTLTDEVRLGRFVYGAEAGGSGLVGNDVKPLDGNARPILDLANARRLDLTMEGGAMGRMRGAMMSGRMMGMRELVSNGRIWAFNGIAGDMDTPLAVLKRGETAIVDIVNDTAFPHAMHLHGMHFREIARNGEAIDGSWRDTTVLASDDRVSIAFVAEAPGKWMLHCHMIEHQAGGMMTFLEVEGEAG</sequence>
<dbReference type="InterPro" id="IPR001117">
    <property type="entry name" value="Cu-oxidase_2nd"/>
</dbReference>
<feature type="signal peptide" evidence="3">
    <location>
        <begin position="1"/>
        <end position="29"/>
    </location>
</feature>
<feature type="domain" description="Plastocyanin-like" evidence="6">
    <location>
        <begin position="60"/>
        <end position="162"/>
    </location>
</feature>
<dbReference type="PANTHER" id="PTHR11709">
    <property type="entry name" value="MULTI-COPPER OXIDASE"/>
    <property type="match status" value="1"/>
</dbReference>
<evidence type="ECO:0000256" key="2">
    <source>
        <dbReference type="ARBA" id="ARBA00023002"/>
    </source>
</evidence>
<reference evidence="7 8" key="1">
    <citation type="submission" date="2018-05" db="EMBL/GenBank/DDBJ databases">
        <title>Acuticoccus sediminis sp. nov., isolated from deep-sea sediment of Indian Ocean.</title>
        <authorList>
            <person name="Liu X."/>
            <person name="Lai Q."/>
            <person name="Du Y."/>
            <person name="Sun F."/>
            <person name="Zhang X."/>
            <person name="Wang S."/>
            <person name="Shao Z."/>
        </authorList>
    </citation>
    <scope>NUCLEOTIDE SEQUENCE [LARGE SCALE GENOMIC DNA]</scope>
    <source>
        <strain evidence="7 8">PTG4-2</strain>
    </source>
</reference>
<dbReference type="PROSITE" id="PS00079">
    <property type="entry name" value="MULTICOPPER_OXIDASE1"/>
    <property type="match status" value="1"/>
</dbReference>
<name>A0A8B2NLQ4_9HYPH</name>
<dbReference type="InterPro" id="IPR045087">
    <property type="entry name" value="Cu-oxidase_fam"/>
</dbReference>
<evidence type="ECO:0000256" key="3">
    <source>
        <dbReference type="SAM" id="SignalP"/>
    </source>
</evidence>
<evidence type="ECO:0000313" key="8">
    <source>
        <dbReference type="Proteomes" id="UP000249590"/>
    </source>
</evidence>
<keyword evidence="2" id="KW-0560">Oxidoreductase</keyword>
<dbReference type="Gene3D" id="2.60.40.420">
    <property type="entry name" value="Cupredoxins - blue copper proteins"/>
    <property type="match status" value="3"/>
</dbReference>
<dbReference type="CDD" id="cd13861">
    <property type="entry name" value="CuRO_1_CumA_like"/>
    <property type="match status" value="1"/>
</dbReference>
<dbReference type="InterPro" id="IPR006311">
    <property type="entry name" value="TAT_signal"/>
</dbReference>
<evidence type="ECO:0000313" key="7">
    <source>
        <dbReference type="EMBL" id="RAH96214.1"/>
    </source>
</evidence>
<dbReference type="InterPro" id="IPR033138">
    <property type="entry name" value="Cu_oxidase_CS"/>
</dbReference>
<evidence type="ECO:0000259" key="5">
    <source>
        <dbReference type="Pfam" id="PF07731"/>
    </source>
</evidence>
<keyword evidence="8" id="KW-1185">Reference proteome</keyword>
<dbReference type="SUPFAM" id="SSF49503">
    <property type="entry name" value="Cupredoxins"/>
    <property type="match status" value="3"/>
</dbReference>
<dbReference type="EMBL" id="QHHQ01000015">
    <property type="protein sequence ID" value="RAH96214.1"/>
    <property type="molecule type" value="Genomic_DNA"/>
</dbReference>
<protein>
    <submittedName>
        <fullName evidence="7">Copper oxidase</fullName>
    </submittedName>
</protein>
<dbReference type="InterPro" id="IPR011707">
    <property type="entry name" value="Cu-oxidase-like_N"/>
</dbReference>
<comment type="caution">
    <text evidence="7">The sequence shown here is derived from an EMBL/GenBank/DDBJ whole genome shotgun (WGS) entry which is preliminary data.</text>
</comment>
<evidence type="ECO:0000259" key="6">
    <source>
        <dbReference type="Pfam" id="PF07732"/>
    </source>
</evidence>
<dbReference type="RefSeq" id="WP_111352592.1">
    <property type="nucleotide sequence ID" value="NZ_QHHQ01000015.1"/>
</dbReference>
<evidence type="ECO:0000256" key="1">
    <source>
        <dbReference type="ARBA" id="ARBA00022723"/>
    </source>
</evidence>
<dbReference type="Pfam" id="PF00394">
    <property type="entry name" value="Cu-oxidase"/>
    <property type="match status" value="1"/>
</dbReference>
<dbReference type="Pfam" id="PF07732">
    <property type="entry name" value="Cu-oxidase_3"/>
    <property type="match status" value="1"/>
</dbReference>
<dbReference type="InterPro" id="IPR002355">
    <property type="entry name" value="Cu_oxidase_Cu_BS"/>
</dbReference>
<accession>A0A8B2NLQ4</accession>
<keyword evidence="3" id="KW-0732">Signal</keyword>
<evidence type="ECO:0000259" key="4">
    <source>
        <dbReference type="Pfam" id="PF00394"/>
    </source>
</evidence>
<dbReference type="InterPro" id="IPR011706">
    <property type="entry name" value="Cu-oxidase_C"/>
</dbReference>
<feature type="chain" id="PRO_5032612109" evidence="3">
    <location>
        <begin position="30"/>
        <end position="478"/>
    </location>
</feature>
<dbReference type="GO" id="GO:0016491">
    <property type="term" value="F:oxidoreductase activity"/>
    <property type="evidence" value="ECO:0007669"/>
    <property type="project" value="UniProtKB-KW"/>
</dbReference>
<organism evidence="7 8">
    <name type="scientific">Acuticoccus sediminis</name>
    <dbReference type="NCBI Taxonomy" id="2184697"/>
    <lineage>
        <taxon>Bacteria</taxon>
        <taxon>Pseudomonadati</taxon>
        <taxon>Pseudomonadota</taxon>
        <taxon>Alphaproteobacteria</taxon>
        <taxon>Hyphomicrobiales</taxon>
        <taxon>Amorphaceae</taxon>
        <taxon>Acuticoccus</taxon>
    </lineage>
</organism>
<dbReference type="PANTHER" id="PTHR11709:SF2">
    <property type="entry name" value="MULTICOPPER OXIDASE LPR1"/>
    <property type="match status" value="1"/>
</dbReference>
<gene>
    <name evidence="7" type="ORF">DLJ53_33075</name>
</gene>
<feature type="domain" description="Plastocyanin-like" evidence="4">
    <location>
        <begin position="172"/>
        <end position="291"/>
    </location>
</feature>
<dbReference type="Proteomes" id="UP000249590">
    <property type="component" value="Unassembled WGS sequence"/>
</dbReference>